<dbReference type="AlphaFoldDB" id="A0A1W6ZYI2"/>
<evidence type="ECO:0000313" key="1">
    <source>
        <dbReference type="EMBL" id="ARQ02467.1"/>
    </source>
</evidence>
<name>A0A1W6ZYI2_9HYPH</name>
<proteinExistence type="predicted"/>
<dbReference type="KEGG" id="psin:CAK95_27665"/>
<dbReference type="SUPFAM" id="SSF54909">
    <property type="entry name" value="Dimeric alpha+beta barrel"/>
    <property type="match status" value="2"/>
</dbReference>
<dbReference type="Proteomes" id="UP000194137">
    <property type="component" value="Chromosome"/>
</dbReference>
<evidence type="ECO:0000313" key="2">
    <source>
        <dbReference type="Proteomes" id="UP000194137"/>
    </source>
</evidence>
<dbReference type="InterPro" id="IPR025563">
    <property type="entry name" value="DUF4286"/>
</dbReference>
<accession>A0A1W6ZYI2</accession>
<evidence type="ECO:0008006" key="3">
    <source>
        <dbReference type="Google" id="ProtNLM"/>
    </source>
</evidence>
<keyword evidence="2" id="KW-1185">Reference proteome</keyword>
<dbReference type="Pfam" id="PF14114">
    <property type="entry name" value="DUF4286"/>
    <property type="match status" value="1"/>
</dbReference>
<protein>
    <recommendedName>
        <fullName evidence="3">EthD domain-containing protein</fullName>
    </recommendedName>
</protein>
<dbReference type="EMBL" id="CP021112">
    <property type="protein sequence ID" value="ARQ02467.1"/>
    <property type="molecule type" value="Genomic_DNA"/>
</dbReference>
<dbReference type="InterPro" id="IPR011008">
    <property type="entry name" value="Dimeric_a/b-barrel"/>
</dbReference>
<organism evidence="1 2">
    <name type="scientific">Pseudorhodoplanes sinuspersici</name>
    <dbReference type="NCBI Taxonomy" id="1235591"/>
    <lineage>
        <taxon>Bacteria</taxon>
        <taxon>Pseudomonadati</taxon>
        <taxon>Pseudomonadota</taxon>
        <taxon>Alphaproteobacteria</taxon>
        <taxon>Hyphomicrobiales</taxon>
        <taxon>Pseudorhodoplanes</taxon>
    </lineage>
</organism>
<reference evidence="1 2" key="1">
    <citation type="submission" date="2017-05" db="EMBL/GenBank/DDBJ databases">
        <title>Full genome sequence of Pseudorhodoplanes sinuspersici.</title>
        <authorList>
            <person name="Dastgheib S.M.M."/>
            <person name="Shavandi M."/>
            <person name="Tirandaz H."/>
        </authorList>
    </citation>
    <scope>NUCLEOTIDE SEQUENCE [LARGE SCALE GENOMIC DNA]</scope>
    <source>
        <strain evidence="1 2">RIPI110</strain>
    </source>
</reference>
<sequence>MGKAILFSEMTPDASFESDFHHWYDTEHIPIRMKCDGFVSGQRYRSDAGPGFLAVYDMTDLSALKTPDYTKIKTQPSEQTRWMLDNVRGFTRYLGNEIHRNTKDAGAIDAPILYAVWFNVPQDRASEFNDWYESEHIPLLMKAQDWRMVRRFRIVDGEPGTWSHLALHYLASIAALQSPEREVARKTAWRDKLAAESWFKGNYSIFERHGDRHIGISAVI</sequence>
<dbReference type="Gene3D" id="3.30.70.100">
    <property type="match status" value="1"/>
</dbReference>
<dbReference type="STRING" id="1235591.CAK95_27665"/>
<gene>
    <name evidence="1" type="ORF">CAK95_27665</name>
</gene>